<dbReference type="Proteomes" id="UP000317496">
    <property type="component" value="Chromosome"/>
</dbReference>
<dbReference type="InterPro" id="IPR013538">
    <property type="entry name" value="ASHA1/2-like_C"/>
</dbReference>
<dbReference type="AlphaFoldDB" id="A0A516H6G6"/>
<reference evidence="3 4" key="1">
    <citation type="submission" date="2019-07" db="EMBL/GenBank/DDBJ databases">
        <title>Genome sequencing for Ferrovibrio sp. K5.</title>
        <authorList>
            <person name="Park S.-J."/>
        </authorList>
    </citation>
    <scope>NUCLEOTIDE SEQUENCE [LARGE SCALE GENOMIC DNA]</scope>
    <source>
        <strain evidence="3 4">K5</strain>
    </source>
</reference>
<sequence>MNNLAAQSAHLADTTSIVIDEVFPHRAEVLWRAITNGDLMGRWMMKPNGFAPEVGNRFTFQTTPAGAWDGTIRCEVLEVAPLERFAFAWRGGDEANVGYGSKLDTVVTFTLKRVQTGTRLRMEHSGFVLPKNDTAYTNMGKGWVKCVETLSTVAGEQA</sequence>
<dbReference type="KEGG" id="fer:FNB15_19670"/>
<feature type="domain" description="Activator of Hsp90 ATPase homologue 1/2-like C-terminal" evidence="2">
    <location>
        <begin position="26"/>
        <end position="153"/>
    </location>
</feature>
<dbReference type="Gene3D" id="3.30.530.20">
    <property type="match status" value="1"/>
</dbReference>
<evidence type="ECO:0000313" key="4">
    <source>
        <dbReference type="Proteomes" id="UP000317496"/>
    </source>
</evidence>
<protein>
    <submittedName>
        <fullName evidence="3">SRPBCC domain-containing protein</fullName>
    </submittedName>
</protein>
<dbReference type="CDD" id="cd07814">
    <property type="entry name" value="SRPBCC_CalC_Aha1-like"/>
    <property type="match status" value="1"/>
</dbReference>
<evidence type="ECO:0000256" key="1">
    <source>
        <dbReference type="ARBA" id="ARBA00006817"/>
    </source>
</evidence>
<dbReference type="SUPFAM" id="SSF55961">
    <property type="entry name" value="Bet v1-like"/>
    <property type="match status" value="1"/>
</dbReference>
<name>A0A516H6G6_9PROT</name>
<dbReference type="OrthoDB" id="9803476at2"/>
<dbReference type="Pfam" id="PF08327">
    <property type="entry name" value="AHSA1"/>
    <property type="match status" value="1"/>
</dbReference>
<keyword evidence="4" id="KW-1185">Reference proteome</keyword>
<evidence type="ECO:0000313" key="3">
    <source>
        <dbReference type="EMBL" id="QDO99358.1"/>
    </source>
</evidence>
<proteinExistence type="inferred from homology"/>
<organism evidence="3 4">
    <name type="scientific">Ferrovibrio terrae</name>
    <dbReference type="NCBI Taxonomy" id="2594003"/>
    <lineage>
        <taxon>Bacteria</taxon>
        <taxon>Pseudomonadati</taxon>
        <taxon>Pseudomonadota</taxon>
        <taxon>Alphaproteobacteria</taxon>
        <taxon>Rhodospirillales</taxon>
        <taxon>Rhodospirillaceae</taxon>
        <taxon>Ferrovibrio</taxon>
    </lineage>
</organism>
<dbReference type="RefSeq" id="WP_144258354.1">
    <property type="nucleotide sequence ID" value="NZ_CP041636.1"/>
</dbReference>
<dbReference type="InterPro" id="IPR023393">
    <property type="entry name" value="START-like_dom_sf"/>
</dbReference>
<accession>A0A516H6G6</accession>
<gene>
    <name evidence="3" type="ORF">FNB15_19670</name>
</gene>
<comment type="similarity">
    <text evidence="1">Belongs to the AHA1 family.</text>
</comment>
<dbReference type="EMBL" id="CP041636">
    <property type="protein sequence ID" value="QDO99358.1"/>
    <property type="molecule type" value="Genomic_DNA"/>
</dbReference>
<evidence type="ECO:0000259" key="2">
    <source>
        <dbReference type="Pfam" id="PF08327"/>
    </source>
</evidence>